<name>A0A437UNB2_ENTAV</name>
<dbReference type="EMBL" id="RYZS01000001">
    <property type="protein sequence ID" value="RVU95086.1"/>
    <property type="molecule type" value="Genomic_DNA"/>
</dbReference>
<keyword evidence="1" id="KW-0812">Transmembrane</keyword>
<dbReference type="Proteomes" id="UP000288388">
    <property type="component" value="Unassembled WGS sequence"/>
</dbReference>
<keyword evidence="1" id="KW-1133">Transmembrane helix</keyword>
<dbReference type="RefSeq" id="WP_127978943.1">
    <property type="nucleotide sequence ID" value="NZ_JARPWG010000023.1"/>
</dbReference>
<protein>
    <submittedName>
        <fullName evidence="2">DUF3789 domain-containing protein</fullName>
    </submittedName>
</protein>
<evidence type="ECO:0000313" key="2">
    <source>
        <dbReference type="EMBL" id="RVU95086.1"/>
    </source>
</evidence>
<reference evidence="2 3" key="1">
    <citation type="submission" date="2018-12" db="EMBL/GenBank/DDBJ databases">
        <title>A novel vanA-carrying plasmid in a clinical isolate of Enterococcus avium.</title>
        <authorList>
            <person name="Bernasconi O.J."/>
            <person name="Luzzaro F."/>
            <person name="Endimiani A."/>
        </authorList>
    </citation>
    <scope>NUCLEOTIDE SEQUENCE [LARGE SCALE GENOMIC DNA]</scope>
    <source>
        <strain evidence="2 3">LC0559/18</strain>
    </source>
</reference>
<dbReference type="Pfam" id="PF12664">
    <property type="entry name" value="DUF3789"/>
    <property type="match status" value="1"/>
</dbReference>
<accession>A0A437UNB2</accession>
<feature type="transmembrane region" description="Helical" evidence="1">
    <location>
        <begin position="6"/>
        <end position="27"/>
    </location>
</feature>
<keyword evidence="1" id="KW-0472">Membrane</keyword>
<evidence type="ECO:0000256" key="1">
    <source>
        <dbReference type="SAM" id="Phobius"/>
    </source>
</evidence>
<dbReference type="InterPro" id="IPR024522">
    <property type="entry name" value="DUF3789"/>
</dbReference>
<comment type="caution">
    <text evidence="2">The sequence shown here is derived from an EMBL/GenBank/DDBJ whole genome shotgun (WGS) entry which is preliminary data.</text>
</comment>
<sequence length="46" mass="5292">MFILSHFIVFGLGSISGVVIMCMMQVAKESDEKMELMRREKKEPSQ</sequence>
<evidence type="ECO:0000313" key="3">
    <source>
        <dbReference type="Proteomes" id="UP000288388"/>
    </source>
</evidence>
<organism evidence="2 3">
    <name type="scientific">Enterococcus avium</name>
    <name type="common">Streptococcus avium</name>
    <dbReference type="NCBI Taxonomy" id="33945"/>
    <lineage>
        <taxon>Bacteria</taxon>
        <taxon>Bacillati</taxon>
        <taxon>Bacillota</taxon>
        <taxon>Bacilli</taxon>
        <taxon>Lactobacillales</taxon>
        <taxon>Enterococcaceae</taxon>
        <taxon>Enterococcus</taxon>
    </lineage>
</organism>
<proteinExistence type="predicted"/>
<gene>
    <name evidence="2" type="ORF">EK398_09670</name>
</gene>
<dbReference type="AlphaFoldDB" id="A0A437UNB2"/>